<dbReference type="InterPro" id="IPR035979">
    <property type="entry name" value="RBD_domain_sf"/>
</dbReference>
<evidence type="ECO:0000313" key="4">
    <source>
        <dbReference type="EMBL" id="GKI20494.1"/>
    </source>
</evidence>
<dbReference type="PROSITE" id="PS50102">
    <property type="entry name" value="RRM"/>
    <property type="match status" value="1"/>
</dbReference>
<dbReference type="Pfam" id="PF00076">
    <property type="entry name" value="RRM_1"/>
    <property type="match status" value="1"/>
</dbReference>
<dbReference type="InterPro" id="IPR012677">
    <property type="entry name" value="Nucleotide-bd_a/b_plait_sf"/>
</dbReference>
<feature type="region of interest" description="Disordered" evidence="2">
    <location>
        <begin position="81"/>
        <end position="108"/>
    </location>
</feature>
<evidence type="ECO:0000256" key="2">
    <source>
        <dbReference type="SAM" id="MobiDB-lite"/>
    </source>
</evidence>
<evidence type="ECO:0000256" key="1">
    <source>
        <dbReference type="ARBA" id="ARBA00022884"/>
    </source>
</evidence>
<evidence type="ECO:0000259" key="3">
    <source>
        <dbReference type="PROSITE" id="PS50102"/>
    </source>
</evidence>
<accession>A0AA37KTB1</accession>
<dbReference type="InterPro" id="IPR000504">
    <property type="entry name" value="RRM_dom"/>
</dbReference>
<organism evidence="4 5">
    <name type="scientific">Alistipes finegoldii</name>
    <dbReference type="NCBI Taxonomy" id="214856"/>
    <lineage>
        <taxon>Bacteria</taxon>
        <taxon>Pseudomonadati</taxon>
        <taxon>Bacteroidota</taxon>
        <taxon>Bacteroidia</taxon>
        <taxon>Bacteroidales</taxon>
        <taxon>Rikenellaceae</taxon>
        <taxon>Alistipes</taxon>
    </lineage>
</organism>
<protein>
    <submittedName>
        <fullName evidence="4">RNA-binding protein</fullName>
    </submittedName>
</protein>
<dbReference type="Gene3D" id="3.30.70.330">
    <property type="match status" value="1"/>
</dbReference>
<dbReference type="GO" id="GO:0003723">
    <property type="term" value="F:RNA binding"/>
    <property type="evidence" value="ECO:0007669"/>
    <property type="project" value="UniProtKB-KW"/>
</dbReference>
<comment type="caution">
    <text evidence="4">The sequence shown here is derived from an EMBL/GenBank/DDBJ whole genome shotgun (WGS) entry which is preliminary data.</text>
</comment>
<dbReference type="CDD" id="cd21608">
    <property type="entry name" value="RRM2_NsCP33_like"/>
    <property type="match status" value="1"/>
</dbReference>
<dbReference type="RefSeq" id="WP_244077180.1">
    <property type="nucleotide sequence ID" value="NZ_AP025581.1"/>
</dbReference>
<dbReference type="Proteomes" id="UP001055105">
    <property type="component" value="Unassembled WGS sequence"/>
</dbReference>
<dbReference type="SUPFAM" id="SSF54928">
    <property type="entry name" value="RNA-binding domain, RBD"/>
    <property type="match status" value="1"/>
</dbReference>
<name>A0AA37KTB1_9BACT</name>
<dbReference type="PANTHER" id="PTHR48027">
    <property type="entry name" value="HETEROGENEOUS NUCLEAR RIBONUCLEOPROTEIN 87F-RELATED"/>
    <property type="match status" value="1"/>
</dbReference>
<sequence length="108" mass="11600">MNIYVSKLNFRTTGESLQALFAQYGEVSSANIITDRETGRSRGFGFVEMPDEGQGQSAIDALNGTDFEGMTIIVNVARPKTEHGNGGGYGGNHGGGGYNRDGYGKRRF</sequence>
<feature type="domain" description="RRM" evidence="3">
    <location>
        <begin position="1"/>
        <end position="79"/>
    </location>
</feature>
<feature type="compositionally biased region" description="Gly residues" evidence="2">
    <location>
        <begin position="84"/>
        <end position="99"/>
    </location>
</feature>
<dbReference type="EMBL" id="BQOL01000003">
    <property type="protein sequence ID" value="GKI20494.1"/>
    <property type="molecule type" value="Genomic_DNA"/>
</dbReference>
<dbReference type="InterPro" id="IPR052462">
    <property type="entry name" value="SLIRP/GR-RBP-like"/>
</dbReference>
<reference evidence="4" key="1">
    <citation type="submission" date="2022-01" db="EMBL/GenBank/DDBJ databases">
        <title>Novel bile acid biosynthetic pathways are enriched in the microbiome of centenarians.</title>
        <authorList>
            <person name="Sato Y."/>
            <person name="Atarashi K."/>
            <person name="Plichta R.D."/>
            <person name="Arai Y."/>
            <person name="Sasajima S."/>
            <person name="Kearney M.S."/>
            <person name="Suda W."/>
            <person name="Takeshita K."/>
            <person name="Sasaki T."/>
            <person name="Okamoto S."/>
            <person name="Skelly N.A."/>
            <person name="Okamura Y."/>
            <person name="Vlamakis H."/>
            <person name="Li Y."/>
            <person name="Tanoue T."/>
            <person name="Takei H."/>
            <person name="Nittono H."/>
            <person name="Narushima S."/>
            <person name="Irie J."/>
            <person name="Itoh H."/>
            <person name="Moriya K."/>
            <person name="Sugiura Y."/>
            <person name="Suematsu M."/>
            <person name="Moritoki N."/>
            <person name="Shibata S."/>
            <person name="Littman R.D."/>
            <person name="Fischbach A.M."/>
            <person name="Uwamino Y."/>
            <person name="Inoue T."/>
            <person name="Honda A."/>
            <person name="Hattori M."/>
            <person name="Murai T."/>
            <person name="Xavier J.R."/>
            <person name="Hirose N."/>
            <person name="Honda K."/>
        </authorList>
    </citation>
    <scope>NUCLEOTIDE SEQUENCE</scope>
    <source>
        <strain evidence="4">CE91-St16</strain>
    </source>
</reference>
<gene>
    <name evidence="4" type="ORF">CE91St16_34020</name>
</gene>
<keyword evidence="1" id="KW-0694">RNA-binding</keyword>
<dbReference type="SMART" id="SM00360">
    <property type="entry name" value="RRM"/>
    <property type="match status" value="1"/>
</dbReference>
<dbReference type="InterPro" id="IPR048289">
    <property type="entry name" value="RRM2_NsCP33-like"/>
</dbReference>
<evidence type="ECO:0000313" key="5">
    <source>
        <dbReference type="Proteomes" id="UP001055105"/>
    </source>
</evidence>
<proteinExistence type="predicted"/>
<dbReference type="AlphaFoldDB" id="A0AA37KTB1"/>